<sequence length="104" mass="11573">MKKIHLDESGNIVQTNLLVDVAKIKGKELNKQKREVDAKRVSLLAEGVPENELPSMPTESDIDGVNEAKKALKRELHVIVEQVKSLKARAFEIKEILAMLDSAT</sequence>
<dbReference type="AlphaFoldDB" id="A4J7P9"/>
<proteinExistence type="predicted"/>
<dbReference type="Proteomes" id="UP000001556">
    <property type="component" value="Chromosome"/>
</dbReference>
<reference evidence="1 2" key="1">
    <citation type="submission" date="2007-03" db="EMBL/GenBank/DDBJ databases">
        <title>Complete sequence of Desulfotomaculum reducens MI-1.</title>
        <authorList>
            <consortium name="US DOE Joint Genome Institute"/>
            <person name="Copeland A."/>
            <person name="Lucas S."/>
            <person name="Lapidus A."/>
            <person name="Barry K."/>
            <person name="Detter J.C."/>
            <person name="Glavina del Rio T."/>
            <person name="Hammon N."/>
            <person name="Israni S."/>
            <person name="Dalin E."/>
            <person name="Tice H."/>
            <person name="Pitluck S."/>
            <person name="Sims D."/>
            <person name="Brettin T."/>
            <person name="Bruce D."/>
            <person name="Han C."/>
            <person name="Tapia R."/>
            <person name="Schmutz J."/>
            <person name="Larimer F."/>
            <person name="Land M."/>
            <person name="Hauser L."/>
            <person name="Kyrpides N."/>
            <person name="Kim E."/>
            <person name="Tebo B.M."/>
            <person name="Richardson P."/>
        </authorList>
    </citation>
    <scope>NUCLEOTIDE SEQUENCE [LARGE SCALE GENOMIC DNA]</scope>
    <source>
        <strain evidence="1 2">MI-1</strain>
    </source>
</reference>
<dbReference type="RefSeq" id="WP_011878900.1">
    <property type="nucleotide sequence ID" value="NC_009253.1"/>
</dbReference>
<organism evidence="1 2">
    <name type="scientific">Desulforamulus reducens (strain ATCC BAA-1160 / DSM 100696 / MI-1)</name>
    <name type="common">Desulfotomaculum reducens</name>
    <dbReference type="NCBI Taxonomy" id="349161"/>
    <lineage>
        <taxon>Bacteria</taxon>
        <taxon>Bacillati</taxon>
        <taxon>Bacillota</taxon>
        <taxon>Clostridia</taxon>
        <taxon>Eubacteriales</taxon>
        <taxon>Peptococcaceae</taxon>
        <taxon>Desulforamulus</taxon>
    </lineage>
</organism>
<evidence type="ECO:0000313" key="1">
    <source>
        <dbReference type="EMBL" id="ABO51102.1"/>
    </source>
</evidence>
<protein>
    <submittedName>
        <fullName evidence="1">Uncharacterized protein</fullName>
    </submittedName>
</protein>
<keyword evidence="2" id="KW-1185">Reference proteome</keyword>
<gene>
    <name evidence="1" type="ordered locus">Dred_2592</name>
</gene>
<name>A4J7P9_DESRM</name>
<dbReference type="HOGENOM" id="CLU_2245626_0_0_9"/>
<accession>A4J7P9</accession>
<dbReference type="KEGG" id="drm:Dred_2592"/>
<evidence type="ECO:0000313" key="2">
    <source>
        <dbReference type="Proteomes" id="UP000001556"/>
    </source>
</evidence>
<dbReference type="STRING" id="349161.Dred_2592"/>
<dbReference type="EMBL" id="CP000612">
    <property type="protein sequence ID" value="ABO51102.1"/>
    <property type="molecule type" value="Genomic_DNA"/>
</dbReference>